<feature type="transmembrane region" description="Helical" evidence="1">
    <location>
        <begin position="81"/>
        <end position="102"/>
    </location>
</feature>
<sequence length="122" mass="12725">MILQFGAFEGLVALGMIFVVFGLGLALVLGIAYMDHRKEMRLIEEGAYAEAAEDSRAWILAVGLLLVAIGLGNAIESYLGGAGIEGITAFLVGLAALAYYAIKRRQGRSGTVGEGGDDETSA</sequence>
<gene>
    <name evidence="2" type="ORF">SAMN05216388_1003116</name>
</gene>
<keyword evidence="3" id="KW-1185">Reference proteome</keyword>
<feature type="transmembrane region" description="Helical" evidence="1">
    <location>
        <begin position="12"/>
        <end position="34"/>
    </location>
</feature>
<protein>
    <submittedName>
        <fullName evidence="2">Uncharacterized protein</fullName>
    </submittedName>
</protein>
<evidence type="ECO:0000313" key="2">
    <source>
        <dbReference type="EMBL" id="SEN44027.1"/>
    </source>
</evidence>
<keyword evidence="1" id="KW-0812">Transmembrane</keyword>
<dbReference type="Proteomes" id="UP000198775">
    <property type="component" value="Unassembled WGS sequence"/>
</dbReference>
<keyword evidence="1" id="KW-1133">Transmembrane helix</keyword>
<accession>A0A1H8GKL9</accession>
<dbReference type="AlphaFoldDB" id="A0A1H8GKL9"/>
<name>A0A1H8GKL9_9EURY</name>
<dbReference type="EMBL" id="FOCX01000003">
    <property type="protein sequence ID" value="SEN44027.1"/>
    <property type="molecule type" value="Genomic_DNA"/>
</dbReference>
<dbReference type="OrthoDB" id="293361at2157"/>
<reference evidence="3" key="1">
    <citation type="submission" date="2016-10" db="EMBL/GenBank/DDBJ databases">
        <authorList>
            <person name="Varghese N."/>
            <person name="Submissions S."/>
        </authorList>
    </citation>
    <scope>NUCLEOTIDE SEQUENCE [LARGE SCALE GENOMIC DNA]</scope>
    <source>
        <strain evidence="3">IBRC-M 10043</strain>
    </source>
</reference>
<evidence type="ECO:0000313" key="3">
    <source>
        <dbReference type="Proteomes" id="UP000198775"/>
    </source>
</evidence>
<keyword evidence="1" id="KW-0472">Membrane</keyword>
<dbReference type="RefSeq" id="WP_211611286.1">
    <property type="nucleotide sequence ID" value="NZ_FOCX01000003.1"/>
</dbReference>
<organism evidence="2 3">
    <name type="scientific">Halorientalis persicus</name>
    <dbReference type="NCBI Taxonomy" id="1367881"/>
    <lineage>
        <taxon>Archaea</taxon>
        <taxon>Methanobacteriati</taxon>
        <taxon>Methanobacteriota</taxon>
        <taxon>Stenosarchaea group</taxon>
        <taxon>Halobacteria</taxon>
        <taxon>Halobacteriales</taxon>
        <taxon>Haloarculaceae</taxon>
        <taxon>Halorientalis</taxon>
    </lineage>
</organism>
<evidence type="ECO:0000256" key="1">
    <source>
        <dbReference type="SAM" id="Phobius"/>
    </source>
</evidence>
<feature type="transmembrane region" description="Helical" evidence="1">
    <location>
        <begin position="55"/>
        <end position="75"/>
    </location>
</feature>
<proteinExistence type="predicted"/>